<dbReference type="AlphaFoldDB" id="A0A7W3NGB6"/>
<protein>
    <submittedName>
        <fullName evidence="2">Amino acid transporter</fullName>
    </submittedName>
</protein>
<dbReference type="Proteomes" id="UP000543174">
    <property type="component" value="Unassembled WGS sequence"/>
</dbReference>
<feature type="transmembrane region" description="Helical" evidence="1">
    <location>
        <begin position="20"/>
        <end position="42"/>
    </location>
</feature>
<name>A0A7W3NGB6_PRIAR</name>
<proteinExistence type="predicted"/>
<reference evidence="2" key="1">
    <citation type="submission" date="2020-08" db="EMBL/GenBank/DDBJ databases">
        <title>Functional genomics of gut bacteria from endangered species of beetles.</title>
        <authorList>
            <person name="Carlos-Shanley C."/>
        </authorList>
    </citation>
    <scope>NUCLEOTIDE SEQUENCE [LARGE SCALE GENOMIC DNA]</scope>
    <source>
        <strain evidence="2">S00060</strain>
    </source>
</reference>
<evidence type="ECO:0000256" key="1">
    <source>
        <dbReference type="SAM" id="Phobius"/>
    </source>
</evidence>
<organism evidence="2 3">
    <name type="scientific">Priestia aryabhattai</name>
    <name type="common">Bacillus aryabhattai</name>
    <dbReference type="NCBI Taxonomy" id="412384"/>
    <lineage>
        <taxon>Bacteria</taxon>
        <taxon>Bacillati</taxon>
        <taxon>Bacillota</taxon>
        <taxon>Bacilli</taxon>
        <taxon>Bacillales</taxon>
        <taxon>Bacillaceae</taxon>
        <taxon>Priestia</taxon>
    </lineage>
</organism>
<keyword evidence="1" id="KW-0472">Membrane</keyword>
<dbReference type="EMBL" id="JACJHT010000013">
    <property type="protein sequence ID" value="MBA9042474.1"/>
    <property type="molecule type" value="Genomic_DNA"/>
</dbReference>
<gene>
    <name evidence="2" type="ORF">HNP21_005609</name>
</gene>
<sequence>MNNVIDLYQFRRHKKIKKVFRFIALIAISIILIMFIYILLIIDTHHPSEFPSYIEPKP</sequence>
<evidence type="ECO:0000313" key="2">
    <source>
        <dbReference type="EMBL" id="MBA9042474.1"/>
    </source>
</evidence>
<keyword evidence="1" id="KW-1133">Transmembrane helix</keyword>
<keyword evidence="1" id="KW-0812">Transmembrane</keyword>
<evidence type="ECO:0000313" key="3">
    <source>
        <dbReference type="Proteomes" id="UP000543174"/>
    </source>
</evidence>
<comment type="caution">
    <text evidence="2">The sequence shown here is derived from an EMBL/GenBank/DDBJ whole genome shotgun (WGS) entry which is preliminary data.</text>
</comment>
<accession>A0A7W3NGB6</accession>
<keyword evidence="3" id="KW-1185">Reference proteome</keyword>